<dbReference type="OrthoDB" id="331094at2157"/>
<proteinExistence type="predicted"/>
<evidence type="ECO:0000313" key="2">
    <source>
        <dbReference type="Proteomes" id="UP000198932"/>
    </source>
</evidence>
<dbReference type="Proteomes" id="UP000198932">
    <property type="component" value="Unassembled WGS sequence"/>
</dbReference>
<keyword evidence="2" id="KW-1185">Reference proteome</keyword>
<gene>
    <name evidence="1" type="ORF">SAMN04487937_1601</name>
</gene>
<organism evidence="1 2">
    <name type="scientific">Halorubrum sodomense</name>
    <dbReference type="NCBI Taxonomy" id="35743"/>
    <lineage>
        <taxon>Archaea</taxon>
        <taxon>Methanobacteriati</taxon>
        <taxon>Methanobacteriota</taxon>
        <taxon>Stenosarchaea group</taxon>
        <taxon>Halobacteria</taxon>
        <taxon>Halobacteriales</taxon>
        <taxon>Haloferacaceae</taxon>
        <taxon>Halorubrum</taxon>
    </lineage>
</organism>
<dbReference type="AlphaFoldDB" id="A0A1I6G484"/>
<protein>
    <submittedName>
        <fullName evidence="1">Uncharacterized protein</fullName>
    </submittedName>
</protein>
<name>A0A1I6G484_HALSD</name>
<sequence length="57" mass="6078">MNRVLVAVGAAEVLGAVAVVITTFTIPAFADMALAWRMLAVFMILEGSNRVLDNTNL</sequence>
<accession>A0A1I6G484</accession>
<dbReference type="RefSeq" id="WP_167603360.1">
    <property type="nucleotide sequence ID" value="NZ_FOYN01000002.1"/>
</dbReference>
<reference evidence="2" key="1">
    <citation type="submission" date="2016-10" db="EMBL/GenBank/DDBJ databases">
        <authorList>
            <person name="Varghese N."/>
            <person name="Submissions S."/>
        </authorList>
    </citation>
    <scope>NUCLEOTIDE SEQUENCE [LARGE SCALE GENOMIC DNA]</scope>
    <source>
        <strain evidence="2">RD 26</strain>
    </source>
</reference>
<evidence type="ECO:0000313" key="1">
    <source>
        <dbReference type="EMBL" id="SFR36996.1"/>
    </source>
</evidence>
<dbReference type="EMBL" id="FOYN01000002">
    <property type="protein sequence ID" value="SFR36996.1"/>
    <property type="molecule type" value="Genomic_DNA"/>
</dbReference>